<evidence type="ECO:0000313" key="1">
    <source>
        <dbReference type="EMBL" id="CAG8828536.1"/>
    </source>
</evidence>
<keyword evidence="2" id="KW-1185">Reference proteome</keyword>
<dbReference type="EMBL" id="CAJVQC010095654">
    <property type="protein sequence ID" value="CAG8828536.1"/>
    <property type="molecule type" value="Genomic_DNA"/>
</dbReference>
<protein>
    <submittedName>
        <fullName evidence="1">30034_t:CDS:1</fullName>
    </submittedName>
</protein>
<proteinExistence type="predicted"/>
<dbReference type="Proteomes" id="UP000789920">
    <property type="component" value="Unassembled WGS sequence"/>
</dbReference>
<sequence>MLLEIDTIFPKSSEKLHVSHDISKLKYCKAIIKETLRILPATYVIPRCTLEECEIAGYKWPAGTLFQLNRLAANKNPEFWSNPEIFDPERFYDDNKYDKKINDKNLAIFGGSQRICPGRKFGMTELLLLMVLVFKNYNVELVNKNEPLKVRTGISIICKELKVRINPRN</sequence>
<organism evidence="1 2">
    <name type="scientific">Racocetra persica</name>
    <dbReference type="NCBI Taxonomy" id="160502"/>
    <lineage>
        <taxon>Eukaryota</taxon>
        <taxon>Fungi</taxon>
        <taxon>Fungi incertae sedis</taxon>
        <taxon>Mucoromycota</taxon>
        <taxon>Glomeromycotina</taxon>
        <taxon>Glomeromycetes</taxon>
        <taxon>Diversisporales</taxon>
        <taxon>Gigasporaceae</taxon>
        <taxon>Racocetra</taxon>
    </lineage>
</organism>
<evidence type="ECO:0000313" key="2">
    <source>
        <dbReference type="Proteomes" id="UP000789920"/>
    </source>
</evidence>
<accession>A0ACA9S9G8</accession>
<gene>
    <name evidence="1" type="ORF">RPERSI_LOCUS27266</name>
</gene>
<name>A0ACA9S9G8_9GLOM</name>
<comment type="caution">
    <text evidence="1">The sequence shown here is derived from an EMBL/GenBank/DDBJ whole genome shotgun (WGS) entry which is preliminary data.</text>
</comment>
<reference evidence="1" key="1">
    <citation type="submission" date="2021-06" db="EMBL/GenBank/DDBJ databases">
        <authorList>
            <person name="Kallberg Y."/>
            <person name="Tangrot J."/>
            <person name="Rosling A."/>
        </authorList>
    </citation>
    <scope>NUCLEOTIDE SEQUENCE</scope>
    <source>
        <strain evidence="1">MA461A</strain>
    </source>
</reference>